<feature type="transmembrane region" description="Helical" evidence="7">
    <location>
        <begin position="122"/>
        <end position="145"/>
    </location>
</feature>
<gene>
    <name evidence="8" type="primary">dppB</name>
    <name evidence="8" type="ORF">CBM2594_B80180</name>
</gene>
<dbReference type="EMBL" id="LT978514">
    <property type="protein sequence ID" value="SPC23789.1"/>
    <property type="molecule type" value="Genomic_DNA"/>
</dbReference>
<evidence type="ECO:0000256" key="1">
    <source>
        <dbReference type="ARBA" id="ARBA00004651"/>
    </source>
</evidence>
<evidence type="ECO:0000256" key="2">
    <source>
        <dbReference type="ARBA" id="ARBA00022448"/>
    </source>
</evidence>
<dbReference type="PANTHER" id="PTHR43163">
    <property type="entry name" value="DIPEPTIDE TRANSPORT SYSTEM PERMEASE PROTEIN DPPB-RELATED"/>
    <property type="match status" value="1"/>
</dbReference>
<feature type="transmembrane region" description="Helical" evidence="7">
    <location>
        <begin position="157"/>
        <end position="180"/>
    </location>
</feature>
<evidence type="ECO:0000256" key="3">
    <source>
        <dbReference type="ARBA" id="ARBA00022475"/>
    </source>
</evidence>
<dbReference type="RefSeq" id="WP_277342449.1">
    <property type="nucleotide sequence ID" value="NZ_LT976860.1"/>
</dbReference>
<organism evidence="8 9">
    <name type="scientific">Cupriavidus taiwanensis</name>
    <dbReference type="NCBI Taxonomy" id="164546"/>
    <lineage>
        <taxon>Bacteria</taxon>
        <taxon>Pseudomonadati</taxon>
        <taxon>Pseudomonadota</taxon>
        <taxon>Betaproteobacteria</taxon>
        <taxon>Burkholderiales</taxon>
        <taxon>Burkholderiaceae</taxon>
        <taxon>Cupriavidus</taxon>
    </lineage>
</organism>
<dbReference type="Pfam" id="PF00528">
    <property type="entry name" value="BPD_transp_1"/>
    <property type="match status" value="1"/>
</dbReference>
<evidence type="ECO:0000256" key="7">
    <source>
        <dbReference type="RuleBase" id="RU363032"/>
    </source>
</evidence>
<dbReference type="Pfam" id="PF19300">
    <property type="entry name" value="BPD_transp_1_N"/>
    <property type="match status" value="1"/>
</dbReference>
<protein>
    <submittedName>
        <fullName evidence="8">Dipeptide transport protein 1 (ABC superfamily, membrane)</fullName>
    </submittedName>
</protein>
<feature type="transmembrane region" description="Helical" evidence="7">
    <location>
        <begin position="210"/>
        <end position="228"/>
    </location>
</feature>
<proteinExistence type="inferred from homology"/>
<sequence length="343" mass="37169">MTMPTIQRDTPGRKPAWLARVPWRTAWRRLLQLAGIVAGMAVVNFFLLRLAPGDAAQVLAGEAGAATPEYLAALRAQFGLDQPLWVQLGKYLWHLAQLDLGYSFRQGMPVLDLILQRLPATLLLMGASIALAVVIGAGLGVLAAARAGRALDTLISSVALLCFATPLFWVGLMLVLVFSVRLDWLPVGGMFTVEAGLTGWAYAADVARHLVLPAATLGLFYMAVYVRLMRASMIEVRRQDFVRTAVAKGAPAGRVLTRHVLRNALLPLVTMVGVQASSVIGGAVLVETVFSWPGLGRMAFEALYQRDYNLLLGILLCSAVVVVMVNWLVDAVYARVDPRIRLA</sequence>
<comment type="similarity">
    <text evidence="7">Belongs to the binding-protein-dependent transport system permease family.</text>
</comment>
<dbReference type="Gene3D" id="1.10.3720.10">
    <property type="entry name" value="MetI-like"/>
    <property type="match status" value="1"/>
</dbReference>
<dbReference type="SUPFAM" id="SSF161098">
    <property type="entry name" value="MetI-like"/>
    <property type="match status" value="1"/>
</dbReference>
<feature type="transmembrane region" description="Helical" evidence="7">
    <location>
        <begin position="310"/>
        <end position="329"/>
    </location>
</feature>
<dbReference type="InterPro" id="IPR045621">
    <property type="entry name" value="BPD_transp_1_N"/>
</dbReference>
<evidence type="ECO:0000313" key="8">
    <source>
        <dbReference type="EMBL" id="SPC23789.1"/>
    </source>
</evidence>
<dbReference type="GO" id="GO:0055085">
    <property type="term" value="P:transmembrane transport"/>
    <property type="evidence" value="ECO:0007669"/>
    <property type="project" value="InterPro"/>
</dbReference>
<accession>A0A375G979</accession>
<keyword evidence="4 7" id="KW-0812">Transmembrane</keyword>
<evidence type="ECO:0000313" key="9">
    <source>
        <dbReference type="Proteomes" id="UP000257139"/>
    </source>
</evidence>
<reference evidence="8 9" key="1">
    <citation type="submission" date="2018-01" db="EMBL/GenBank/DDBJ databases">
        <authorList>
            <person name="Clerissi C."/>
        </authorList>
    </citation>
    <scope>NUCLEOTIDE SEQUENCE [LARGE SCALE GENOMIC DNA]</scope>
    <source>
        <strain evidence="8">Cupriavidus taiwanensis STM 6021</strain>
    </source>
</reference>
<feature type="transmembrane region" description="Helical" evidence="7">
    <location>
        <begin position="30"/>
        <end position="51"/>
    </location>
</feature>
<feature type="transmembrane region" description="Helical" evidence="7">
    <location>
        <begin position="264"/>
        <end position="290"/>
    </location>
</feature>
<dbReference type="GO" id="GO:0005886">
    <property type="term" value="C:plasma membrane"/>
    <property type="evidence" value="ECO:0007669"/>
    <property type="project" value="UniProtKB-SubCell"/>
</dbReference>
<keyword evidence="5 7" id="KW-1133">Transmembrane helix</keyword>
<keyword evidence="3" id="KW-1003">Cell membrane</keyword>
<evidence type="ECO:0000256" key="4">
    <source>
        <dbReference type="ARBA" id="ARBA00022692"/>
    </source>
</evidence>
<dbReference type="InterPro" id="IPR000515">
    <property type="entry name" value="MetI-like"/>
</dbReference>
<comment type="subcellular location">
    <subcellularLocation>
        <location evidence="1 7">Cell membrane</location>
        <topology evidence="1 7">Multi-pass membrane protein</topology>
    </subcellularLocation>
</comment>
<evidence type="ECO:0000256" key="5">
    <source>
        <dbReference type="ARBA" id="ARBA00022989"/>
    </source>
</evidence>
<dbReference type="PROSITE" id="PS50928">
    <property type="entry name" value="ABC_TM1"/>
    <property type="match status" value="1"/>
</dbReference>
<dbReference type="InterPro" id="IPR035906">
    <property type="entry name" value="MetI-like_sf"/>
</dbReference>
<evidence type="ECO:0000256" key="6">
    <source>
        <dbReference type="ARBA" id="ARBA00023136"/>
    </source>
</evidence>
<keyword evidence="2 7" id="KW-0813">Transport</keyword>
<dbReference type="PANTHER" id="PTHR43163:SF9">
    <property type="entry name" value="ABC TRANSPORTER PERMEASE PROTEIN"/>
    <property type="match status" value="1"/>
</dbReference>
<dbReference type="AlphaFoldDB" id="A0A375G979"/>
<dbReference type="Proteomes" id="UP000257139">
    <property type="component" value="Chromosome CBM2594_b"/>
</dbReference>
<keyword evidence="6 7" id="KW-0472">Membrane</keyword>
<name>A0A375G979_9BURK</name>
<dbReference type="CDD" id="cd06261">
    <property type="entry name" value="TM_PBP2"/>
    <property type="match status" value="1"/>
</dbReference>